<evidence type="ECO:0000313" key="3">
    <source>
        <dbReference type="Proteomes" id="UP001491552"/>
    </source>
</evidence>
<reference evidence="2 3" key="1">
    <citation type="submission" date="2024-03" db="EMBL/GenBank/DDBJ databases">
        <title>Human intestinal bacterial collection.</title>
        <authorList>
            <person name="Pauvert C."/>
            <person name="Hitch T.C.A."/>
            <person name="Clavel T."/>
        </authorList>
    </citation>
    <scope>NUCLEOTIDE SEQUENCE [LARGE SCALE GENOMIC DNA]</scope>
    <source>
        <strain evidence="2 3">CLA-AA-H192</strain>
    </source>
</reference>
<evidence type="ECO:0000256" key="1">
    <source>
        <dbReference type="SAM" id="SignalP"/>
    </source>
</evidence>
<keyword evidence="1" id="KW-0732">Signal</keyword>
<evidence type="ECO:0000313" key="2">
    <source>
        <dbReference type="EMBL" id="MEQ2510485.1"/>
    </source>
</evidence>
<keyword evidence="3" id="KW-1185">Reference proteome</keyword>
<dbReference type="EMBL" id="JBBMFF010000159">
    <property type="protein sequence ID" value="MEQ2510485.1"/>
    <property type="molecule type" value="Genomic_DNA"/>
</dbReference>
<dbReference type="PROSITE" id="PS51257">
    <property type="entry name" value="PROKAR_LIPOPROTEIN"/>
    <property type="match status" value="1"/>
</dbReference>
<dbReference type="Proteomes" id="UP001491552">
    <property type="component" value="Unassembled WGS sequence"/>
</dbReference>
<gene>
    <name evidence="2" type="ORF">WMO66_04345</name>
</gene>
<accession>A0ABV1G500</accession>
<dbReference type="RefSeq" id="WP_349135159.1">
    <property type="nucleotide sequence ID" value="NZ_JBBMFF010000159.1"/>
</dbReference>
<feature type="signal peptide" evidence="1">
    <location>
        <begin position="1"/>
        <end position="24"/>
    </location>
</feature>
<name>A0ABV1G500_9FIRM</name>
<protein>
    <recommendedName>
        <fullName evidence="4">DUF5050 domain-containing protein</fullName>
    </recommendedName>
</protein>
<comment type="caution">
    <text evidence="2">The sequence shown here is derived from an EMBL/GenBank/DDBJ whole genome shotgun (WGS) entry which is preliminary data.</text>
</comment>
<proteinExistence type="predicted"/>
<evidence type="ECO:0008006" key="4">
    <source>
        <dbReference type="Google" id="ProtNLM"/>
    </source>
</evidence>
<sequence length="429" mass="48598">MKRRFFAFSVCMAVLLTSFTGCYSAQKDVTSVPSSSQTVQSGSGSGAEEPVEIRTYALPEENVRADSIYVPSPSTGGFWTWAVFTSKTIQAYDPVTRTTYYPCYQAGCKHNDASCSAYFGEISSLAEYRGNFYAMIYYNDDTASAFVTRPVSGGPLQILASWEPENENEECRCSLYGLSFGKAYLIVAKETYTMTEDGQQACVGQEYSRWSFDLETGEMVELMTDTDGILPYMYGVWEDIAVYQTVKTAEGAPELEDWLAQQPEGTTSYQYGLQYYKYRVYSKNLKTGEEKTIVDESENFVWTADPHMSWGQYVVYQIDRSVYVYDMETQTSKKLFTHDPGWDFYNYMIQDGHVMVIGGTEDTCRAWAVDIADGSVIELDTYGENVVAFSAHYECNGYFVGLLHASNNADKYYISKEDYYRSNYDAAFR</sequence>
<dbReference type="SUPFAM" id="SSF82171">
    <property type="entry name" value="DPP6 N-terminal domain-like"/>
    <property type="match status" value="1"/>
</dbReference>
<organism evidence="2 3">
    <name type="scientific">Faecousia intestinalis</name>
    <dbReference type="NCBI Taxonomy" id="3133167"/>
    <lineage>
        <taxon>Bacteria</taxon>
        <taxon>Bacillati</taxon>
        <taxon>Bacillota</taxon>
        <taxon>Clostridia</taxon>
        <taxon>Eubacteriales</taxon>
        <taxon>Oscillospiraceae</taxon>
        <taxon>Faecousia</taxon>
    </lineage>
</organism>
<feature type="chain" id="PRO_5045728243" description="DUF5050 domain-containing protein" evidence="1">
    <location>
        <begin position="25"/>
        <end position="429"/>
    </location>
</feature>